<dbReference type="PANTHER" id="PTHR42693:SF53">
    <property type="entry name" value="ENDO-4-O-SULFATASE"/>
    <property type="match status" value="1"/>
</dbReference>
<dbReference type="RefSeq" id="WP_136062816.1">
    <property type="nucleotide sequence ID" value="NZ_CAAHFH010000002.1"/>
</dbReference>
<evidence type="ECO:0000259" key="6">
    <source>
        <dbReference type="Pfam" id="PF00884"/>
    </source>
</evidence>
<dbReference type="InterPro" id="IPR000917">
    <property type="entry name" value="Sulfatase_N"/>
</dbReference>
<evidence type="ECO:0000256" key="1">
    <source>
        <dbReference type="ARBA" id="ARBA00008779"/>
    </source>
</evidence>
<dbReference type="Proteomes" id="UP000346198">
    <property type="component" value="Unassembled WGS sequence"/>
</dbReference>
<keyword evidence="8" id="KW-1185">Reference proteome</keyword>
<dbReference type="GO" id="GO:0046872">
    <property type="term" value="F:metal ion binding"/>
    <property type="evidence" value="ECO:0007669"/>
    <property type="project" value="UniProtKB-KW"/>
</dbReference>
<organism evidence="7 8">
    <name type="scientific">Pontiella sulfatireligans</name>
    <dbReference type="NCBI Taxonomy" id="2750658"/>
    <lineage>
        <taxon>Bacteria</taxon>
        <taxon>Pseudomonadati</taxon>
        <taxon>Kiritimatiellota</taxon>
        <taxon>Kiritimatiellia</taxon>
        <taxon>Kiritimatiellales</taxon>
        <taxon>Pontiellaceae</taxon>
        <taxon>Pontiella</taxon>
    </lineage>
</organism>
<name>A0A6C2UMI4_9BACT</name>
<evidence type="ECO:0000256" key="3">
    <source>
        <dbReference type="ARBA" id="ARBA00022801"/>
    </source>
</evidence>
<accession>A0A6C2UMI4</accession>
<evidence type="ECO:0000256" key="4">
    <source>
        <dbReference type="ARBA" id="ARBA00022837"/>
    </source>
</evidence>
<keyword evidence="5" id="KW-0732">Signal</keyword>
<comment type="similarity">
    <text evidence="1">Belongs to the sulfatase family.</text>
</comment>
<proteinExistence type="inferred from homology"/>
<keyword evidence="3" id="KW-0378">Hydrolase</keyword>
<dbReference type="Pfam" id="PF00884">
    <property type="entry name" value="Sulfatase"/>
    <property type="match status" value="1"/>
</dbReference>
<dbReference type="AlphaFoldDB" id="A0A6C2UMI4"/>
<dbReference type="Gene3D" id="3.40.720.10">
    <property type="entry name" value="Alkaline Phosphatase, subunit A"/>
    <property type="match status" value="1"/>
</dbReference>
<dbReference type="PANTHER" id="PTHR42693">
    <property type="entry name" value="ARYLSULFATASE FAMILY MEMBER"/>
    <property type="match status" value="1"/>
</dbReference>
<sequence length="641" mass="72857">MRRRRFIQAGAVAAASVAATKAAAIEKPNILWLTCEDNNVNWVGCYGNPHADTPNIDQLAKDGFQYMHAYASAPVCAPSRSTWITGINAISMGTHPMRSRYTIPLNHIQYYPDHLRANGYYCGNDTKTDYNLCDKKDLGGRPDKECWDNPGKVDWEALKQNQPFFQVINSTQSHESKAFGDVFKTEHDPADTQLRKYHPDVPGMRENYAHYHDAMKKMDAEIGASLQALEDAGLTENTIVIHNSDHGGVMPRSKRYLFGSGLHCPLIIRFPNRFKHLWPAPKPGMQVDRLVSFVDMPKTWLSLTGSKVPDYMQGTVFLGAKAEPEKPYHFAFRGRMDERCENARAVCDKQFLYLRNYMPYAPWMQQLNYLWKMTATQVWEKHVLSGKASEIESRFFAPKDWTEELYDIQKDPDNVNNLIENPEYRQVAARMNVALRGWQEQIHDASLLPEAEMVKRATENNTTIYEMVRNPDLYNLTALLNAADLALEKDPANLPALGKLLKSSDCGLRYWGIVGCFLLNDPKGGFLCLDDDSHEVRAMAAWLLINTGQQEKGLQGLENLIREESYALLKVLNIIDWMGDDGKSLIPAVRAIKFTDANNELMQDYKNIQGYQKRLQEQLLEKYGIKAPAPAPKKKRKGKKA</sequence>
<reference evidence="7 8" key="1">
    <citation type="submission" date="2019-04" db="EMBL/GenBank/DDBJ databases">
        <authorList>
            <person name="Van Vliet M D."/>
        </authorList>
    </citation>
    <scope>NUCLEOTIDE SEQUENCE [LARGE SCALE GENOMIC DNA]</scope>
    <source>
        <strain evidence="7 8">F21</strain>
    </source>
</reference>
<keyword evidence="2" id="KW-0479">Metal-binding</keyword>
<evidence type="ECO:0000313" key="8">
    <source>
        <dbReference type="Proteomes" id="UP000346198"/>
    </source>
</evidence>
<feature type="domain" description="Sulfatase N-terminal" evidence="6">
    <location>
        <begin position="28"/>
        <end position="305"/>
    </location>
</feature>
<gene>
    <name evidence="7" type="ORF">SCARR_03410</name>
</gene>
<dbReference type="InterPro" id="IPR024607">
    <property type="entry name" value="Sulfatase_CS"/>
</dbReference>
<feature type="chain" id="PRO_5028843014" evidence="5">
    <location>
        <begin position="25"/>
        <end position="641"/>
    </location>
</feature>
<dbReference type="PROSITE" id="PS00523">
    <property type="entry name" value="SULFATASE_1"/>
    <property type="match status" value="1"/>
</dbReference>
<dbReference type="GO" id="GO:0004065">
    <property type="term" value="F:arylsulfatase activity"/>
    <property type="evidence" value="ECO:0007669"/>
    <property type="project" value="TreeGrafter"/>
</dbReference>
<dbReference type="SUPFAM" id="SSF53649">
    <property type="entry name" value="Alkaline phosphatase-like"/>
    <property type="match status" value="1"/>
</dbReference>
<evidence type="ECO:0000256" key="5">
    <source>
        <dbReference type="SAM" id="SignalP"/>
    </source>
</evidence>
<protein>
    <submittedName>
        <fullName evidence="7">Arylsulfatase</fullName>
    </submittedName>
</protein>
<dbReference type="InterPro" id="IPR017850">
    <property type="entry name" value="Alkaline_phosphatase_core_sf"/>
</dbReference>
<evidence type="ECO:0000256" key="2">
    <source>
        <dbReference type="ARBA" id="ARBA00022723"/>
    </source>
</evidence>
<dbReference type="InterPro" id="IPR050738">
    <property type="entry name" value="Sulfatase"/>
</dbReference>
<dbReference type="CDD" id="cd16027">
    <property type="entry name" value="SGSH"/>
    <property type="match status" value="1"/>
</dbReference>
<keyword evidence="4" id="KW-0106">Calcium</keyword>
<evidence type="ECO:0000313" key="7">
    <source>
        <dbReference type="EMBL" id="VGO21338.1"/>
    </source>
</evidence>
<feature type="signal peptide" evidence="5">
    <location>
        <begin position="1"/>
        <end position="24"/>
    </location>
</feature>
<dbReference type="EMBL" id="CAAHFH010000002">
    <property type="protein sequence ID" value="VGO21338.1"/>
    <property type="molecule type" value="Genomic_DNA"/>
</dbReference>